<feature type="transmembrane region" description="Helical" evidence="1">
    <location>
        <begin position="36"/>
        <end position="56"/>
    </location>
</feature>
<keyword evidence="1" id="KW-0472">Membrane</keyword>
<accession>A0A2N9WQW9</accession>
<evidence type="ECO:0000256" key="1">
    <source>
        <dbReference type="SAM" id="Phobius"/>
    </source>
</evidence>
<organism evidence="2 3">
    <name type="scientific">Snodgrassella alvi</name>
    <dbReference type="NCBI Taxonomy" id="1196083"/>
    <lineage>
        <taxon>Bacteria</taxon>
        <taxon>Pseudomonadati</taxon>
        <taxon>Pseudomonadota</taxon>
        <taxon>Betaproteobacteria</taxon>
        <taxon>Neisseriales</taxon>
        <taxon>Neisseriaceae</taxon>
        <taxon>Snodgrassella</taxon>
    </lineage>
</organism>
<sequence length="83" mass="9763">MQRINPIKGAGSIRIIIYAIAYLSNKNFITRWQLKTIFLFNSSNLFYADGFIKLIFMGICTKNFKFFICFSGLNQFCLYSFYL</sequence>
<keyword evidence="1" id="KW-0812">Transmembrane</keyword>
<comment type="caution">
    <text evidence="2">The sequence shown here is derived from an EMBL/GenBank/DDBJ whole genome shotgun (WGS) entry which is preliminary data.</text>
</comment>
<dbReference type="AlphaFoldDB" id="A0A2N9WQW9"/>
<evidence type="ECO:0000313" key="3">
    <source>
        <dbReference type="Proteomes" id="UP000231293"/>
    </source>
</evidence>
<proteinExistence type="predicted"/>
<gene>
    <name evidence="2" type="ORF">BGI32_09770</name>
</gene>
<dbReference type="Proteomes" id="UP000231293">
    <property type="component" value="Unassembled WGS sequence"/>
</dbReference>
<name>A0A2N9WQW9_9NEIS</name>
<protein>
    <submittedName>
        <fullName evidence="2">Uncharacterized protein</fullName>
    </submittedName>
</protein>
<keyword evidence="1" id="KW-1133">Transmembrane helix</keyword>
<evidence type="ECO:0000313" key="2">
    <source>
        <dbReference type="EMBL" id="PIT12258.1"/>
    </source>
</evidence>
<reference evidence="2 3" key="1">
    <citation type="journal article" date="2017" name="MBio">
        <title>Type VI secretion-mediated competition in the bee gut microbiome.</title>
        <authorList>
            <person name="Steele M.I."/>
            <person name="Kwong W.K."/>
            <person name="Powell J.E."/>
            <person name="Whiteley M."/>
            <person name="Moran N.A."/>
        </authorList>
    </citation>
    <scope>NUCLEOTIDE SEQUENCE [LARGE SCALE GENOMIC DNA]</scope>
    <source>
        <strain evidence="2 3">App2-2</strain>
    </source>
</reference>
<dbReference type="EMBL" id="MDVB01000118">
    <property type="protein sequence ID" value="PIT12258.1"/>
    <property type="molecule type" value="Genomic_DNA"/>
</dbReference>